<evidence type="ECO:0000256" key="2">
    <source>
        <dbReference type="ARBA" id="ARBA00022553"/>
    </source>
</evidence>
<dbReference type="PANTHER" id="PTHR15263:SF1">
    <property type="entry name" value="NF-KAPPA-B INHIBITOR-LIKE PROTEIN 1"/>
    <property type="match status" value="1"/>
</dbReference>
<reference evidence="7" key="1">
    <citation type="journal article" date="2019" name="Environ. Microbiol.">
        <title>Fungal ecological strategies reflected in gene transcription - a case study of two litter decomposers.</title>
        <authorList>
            <person name="Barbi F."/>
            <person name="Kohler A."/>
            <person name="Barry K."/>
            <person name="Baskaran P."/>
            <person name="Daum C."/>
            <person name="Fauchery L."/>
            <person name="Ihrmark K."/>
            <person name="Kuo A."/>
            <person name="LaButti K."/>
            <person name="Lipzen A."/>
            <person name="Morin E."/>
            <person name="Grigoriev I.V."/>
            <person name="Henrissat B."/>
            <person name="Lindahl B."/>
            <person name="Martin F."/>
        </authorList>
    </citation>
    <scope>NUCLEOTIDE SEQUENCE</scope>
    <source>
        <strain evidence="7">JB14</strain>
    </source>
</reference>
<evidence type="ECO:0000256" key="5">
    <source>
        <dbReference type="ARBA" id="ARBA00023242"/>
    </source>
</evidence>
<dbReference type="Proteomes" id="UP000799118">
    <property type="component" value="Unassembled WGS sequence"/>
</dbReference>
<evidence type="ECO:0000256" key="1">
    <source>
        <dbReference type="ARBA" id="ARBA00004123"/>
    </source>
</evidence>
<feature type="region of interest" description="Disordered" evidence="6">
    <location>
        <begin position="1"/>
        <end position="36"/>
    </location>
</feature>
<keyword evidence="2" id="KW-0597">Phosphoprotein</keyword>
<keyword evidence="3" id="KW-0677">Repeat</keyword>
<name>A0A6A4IVD1_9AGAR</name>
<dbReference type="EMBL" id="ML769383">
    <property type="protein sequence ID" value="KAE9411394.1"/>
    <property type="molecule type" value="Genomic_DNA"/>
</dbReference>
<evidence type="ECO:0000256" key="4">
    <source>
        <dbReference type="ARBA" id="ARBA00023043"/>
    </source>
</evidence>
<comment type="subcellular location">
    <subcellularLocation>
        <location evidence="1">Nucleus</location>
    </subcellularLocation>
</comment>
<keyword evidence="8" id="KW-1185">Reference proteome</keyword>
<gene>
    <name evidence="7" type="ORF">BT96DRAFT_804318</name>
</gene>
<keyword evidence="4" id="KW-0040">ANK repeat</keyword>
<keyword evidence="5" id="KW-0539">Nucleus</keyword>
<dbReference type="GO" id="GO:0005634">
    <property type="term" value="C:nucleus"/>
    <property type="evidence" value="ECO:0007669"/>
    <property type="project" value="UniProtKB-SubCell"/>
</dbReference>
<dbReference type="PANTHER" id="PTHR15263">
    <property type="entry name" value="I-KAPPA-B-LIKE PROTEIN IKBL"/>
    <property type="match status" value="1"/>
</dbReference>
<sequence>MKYQRLDPTSPHRPRKYPSVIRTHTDTPKPPPVPPLNRPAAACPPWQHMADTYAWVVEQEFVKVDRKNRTTEQWIFEQKIRFPADTQERRDIEERIRRRMWEEAMNNYEIEAEKWMRHEEELRRMAAEREREEKKARNLQEELRRFEARMRSTRQEHTEKHREVPENRYRAQQAAREREDRERARVERGFIEGWTSYETRWASLAASSEPLSFSDIPWPVQLPSGSTKPEDITAKEVAKFLLSPLHSQNQSRKDRIRNGQLRWHPDRFQRVLKRVKEEDKHMVADGVGIISRCLNDMMAREKNAHRVSFTVRARRIF</sequence>
<dbReference type="GO" id="GO:0043124">
    <property type="term" value="P:negative regulation of canonical NF-kappaB signal transduction"/>
    <property type="evidence" value="ECO:0007669"/>
    <property type="project" value="InterPro"/>
</dbReference>
<dbReference type="AlphaFoldDB" id="A0A6A4IVD1"/>
<evidence type="ECO:0000313" key="8">
    <source>
        <dbReference type="Proteomes" id="UP000799118"/>
    </source>
</evidence>
<evidence type="ECO:0000256" key="3">
    <source>
        <dbReference type="ARBA" id="ARBA00022737"/>
    </source>
</evidence>
<proteinExistence type="predicted"/>
<protein>
    <submittedName>
        <fullName evidence="7">Uncharacterized protein</fullName>
    </submittedName>
</protein>
<accession>A0A6A4IVD1</accession>
<feature type="region of interest" description="Disordered" evidence="6">
    <location>
        <begin position="146"/>
        <end position="181"/>
    </location>
</feature>
<dbReference type="InterPro" id="IPR038753">
    <property type="entry name" value="NFKBIL1"/>
</dbReference>
<evidence type="ECO:0000256" key="6">
    <source>
        <dbReference type="SAM" id="MobiDB-lite"/>
    </source>
</evidence>
<dbReference type="OrthoDB" id="412109at2759"/>
<organism evidence="7 8">
    <name type="scientific">Gymnopus androsaceus JB14</name>
    <dbReference type="NCBI Taxonomy" id="1447944"/>
    <lineage>
        <taxon>Eukaryota</taxon>
        <taxon>Fungi</taxon>
        <taxon>Dikarya</taxon>
        <taxon>Basidiomycota</taxon>
        <taxon>Agaricomycotina</taxon>
        <taxon>Agaricomycetes</taxon>
        <taxon>Agaricomycetidae</taxon>
        <taxon>Agaricales</taxon>
        <taxon>Marasmiineae</taxon>
        <taxon>Omphalotaceae</taxon>
        <taxon>Gymnopus</taxon>
    </lineage>
</organism>
<evidence type="ECO:0000313" key="7">
    <source>
        <dbReference type="EMBL" id="KAE9411394.1"/>
    </source>
</evidence>